<organism evidence="1 2">
    <name type="scientific">Amycolatopsis thailandensis</name>
    <dbReference type="NCBI Taxonomy" id="589330"/>
    <lineage>
        <taxon>Bacteria</taxon>
        <taxon>Bacillati</taxon>
        <taxon>Actinomycetota</taxon>
        <taxon>Actinomycetes</taxon>
        <taxon>Pseudonocardiales</taxon>
        <taxon>Pseudonocardiaceae</taxon>
        <taxon>Amycolatopsis</taxon>
    </lineage>
</organism>
<dbReference type="AlphaFoldDB" id="A0A229SEA7"/>
<sequence>MPYHGCDHVTAVAIGGRLLASEVPAHSGNGEIAGPDCSPSAWSVVAKAFRSTGGFLPKEFSDYTGEPALCTGIVGGTAILLGSQDDSHRDEDRRFTHLIASAKSDLHYMRSLAQRVRNPFPVDFEIARRQFGDQ</sequence>
<proteinExistence type="predicted"/>
<keyword evidence="2" id="KW-1185">Reference proteome</keyword>
<accession>A0A229SEA7</accession>
<dbReference type="RefSeq" id="WP_093933488.1">
    <property type="nucleotide sequence ID" value="NZ_NMQT01000030.1"/>
</dbReference>
<name>A0A229SEA7_9PSEU</name>
<evidence type="ECO:0000313" key="2">
    <source>
        <dbReference type="Proteomes" id="UP000215223"/>
    </source>
</evidence>
<evidence type="ECO:0000313" key="1">
    <source>
        <dbReference type="EMBL" id="OXM57175.1"/>
    </source>
</evidence>
<protein>
    <submittedName>
        <fullName evidence="1">Uncharacterized protein</fullName>
    </submittedName>
</protein>
<reference evidence="1 2" key="1">
    <citation type="submission" date="2017-07" db="EMBL/GenBank/DDBJ databases">
        <title>Amycolatopsis thailandensis Genome sequencing and assembly.</title>
        <authorList>
            <person name="Kaur N."/>
            <person name="Mayilraj S."/>
        </authorList>
    </citation>
    <scope>NUCLEOTIDE SEQUENCE [LARGE SCALE GENOMIC DNA]</scope>
    <source>
        <strain evidence="1 2">JCM 16380</strain>
    </source>
</reference>
<dbReference type="Proteomes" id="UP000215223">
    <property type="component" value="Unassembled WGS sequence"/>
</dbReference>
<comment type="caution">
    <text evidence="1">The sequence shown here is derived from an EMBL/GenBank/DDBJ whole genome shotgun (WGS) entry which is preliminary data.</text>
</comment>
<gene>
    <name evidence="1" type="ORF">CFP71_09675</name>
</gene>
<dbReference type="OrthoDB" id="771064at2"/>
<dbReference type="EMBL" id="NMQT01000030">
    <property type="protein sequence ID" value="OXM57175.1"/>
    <property type="molecule type" value="Genomic_DNA"/>
</dbReference>